<dbReference type="PRINTS" id="PR00080">
    <property type="entry name" value="SDRFAMILY"/>
</dbReference>
<dbReference type="EMBL" id="JAACJN010000085">
    <property type="protein sequence ID" value="KAF5377140.1"/>
    <property type="molecule type" value="Genomic_DNA"/>
</dbReference>
<evidence type="ECO:0008006" key="5">
    <source>
        <dbReference type="Google" id="ProtNLM"/>
    </source>
</evidence>
<reference evidence="3 4" key="1">
    <citation type="journal article" date="2020" name="ISME J.">
        <title>Uncovering the hidden diversity of litter-decomposition mechanisms in mushroom-forming fungi.</title>
        <authorList>
            <person name="Floudas D."/>
            <person name="Bentzer J."/>
            <person name="Ahren D."/>
            <person name="Johansson T."/>
            <person name="Persson P."/>
            <person name="Tunlid A."/>
        </authorList>
    </citation>
    <scope>NUCLEOTIDE SEQUENCE [LARGE SCALE GENOMIC DNA]</scope>
    <source>
        <strain evidence="3 4">CBS 406.79</strain>
    </source>
</reference>
<dbReference type="SUPFAM" id="SSF51735">
    <property type="entry name" value="NAD(P)-binding Rossmann-fold domains"/>
    <property type="match status" value="1"/>
</dbReference>
<dbReference type="PANTHER" id="PTHR43157:SF31">
    <property type="entry name" value="PHOSPHATIDYLINOSITOL-GLYCAN BIOSYNTHESIS CLASS F PROTEIN"/>
    <property type="match status" value="1"/>
</dbReference>
<dbReference type="GO" id="GO:0016491">
    <property type="term" value="F:oxidoreductase activity"/>
    <property type="evidence" value="ECO:0007669"/>
    <property type="project" value="UniProtKB-KW"/>
</dbReference>
<evidence type="ECO:0000256" key="1">
    <source>
        <dbReference type="ARBA" id="ARBA00023002"/>
    </source>
</evidence>
<comment type="caution">
    <text evidence="3">The sequence shown here is derived from an EMBL/GenBank/DDBJ whole genome shotgun (WGS) entry which is preliminary data.</text>
</comment>
<evidence type="ECO:0000256" key="2">
    <source>
        <dbReference type="RuleBase" id="RU000363"/>
    </source>
</evidence>
<protein>
    <recommendedName>
        <fullName evidence="5">NAD(P)-binding protein</fullName>
    </recommendedName>
</protein>
<dbReference type="PANTHER" id="PTHR43157">
    <property type="entry name" value="PHOSPHATIDYLINOSITOL-GLYCAN BIOSYNTHESIS CLASS F PROTEIN-RELATED"/>
    <property type="match status" value="1"/>
</dbReference>
<comment type="similarity">
    <text evidence="2">Belongs to the short-chain dehydrogenases/reductases (SDR) family.</text>
</comment>
<evidence type="ECO:0000313" key="3">
    <source>
        <dbReference type="EMBL" id="KAF5377140.1"/>
    </source>
</evidence>
<organism evidence="3 4">
    <name type="scientific">Collybiopsis confluens</name>
    <dbReference type="NCBI Taxonomy" id="2823264"/>
    <lineage>
        <taxon>Eukaryota</taxon>
        <taxon>Fungi</taxon>
        <taxon>Dikarya</taxon>
        <taxon>Basidiomycota</taxon>
        <taxon>Agaricomycotina</taxon>
        <taxon>Agaricomycetes</taxon>
        <taxon>Agaricomycetidae</taxon>
        <taxon>Agaricales</taxon>
        <taxon>Marasmiineae</taxon>
        <taxon>Omphalotaceae</taxon>
        <taxon>Collybiopsis</taxon>
    </lineage>
</organism>
<proteinExistence type="inferred from homology"/>
<dbReference type="InterPro" id="IPR002347">
    <property type="entry name" value="SDR_fam"/>
</dbReference>
<name>A0A8H5H5U3_9AGAR</name>
<sequence length="325" mass="36808">MCLPKRPCDLLHTMGHYISHNFPPAPTWSPDRIPDLTGQVIIVTGSNTGIGKYVAEQLLRHNAKVYIAARSQERSEIAIKELKEKTGKEAVFLKLDLNDLATIRATVDEFLKKETQLHVLINNAGVYLSPMDQLTVQGFDKQFGVNTLGPFHFTKLLLPILTSTAQTTAIKQVRVVNIASYAQYFFPKVDFNTFKDGPARRRMEKSDLYAQSKNGNILFSSQLAERYGSQGIFSISLHPGSVRTELFREVPKFVAKLVNWILFYPVEFGGIGPLYAATAPECSKYNGKYLTAWARYDPDGPHKNLRDPQLAKQLWEYMEEQVKDY</sequence>
<dbReference type="Pfam" id="PF00106">
    <property type="entry name" value="adh_short"/>
    <property type="match status" value="1"/>
</dbReference>
<dbReference type="InterPro" id="IPR036291">
    <property type="entry name" value="NAD(P)-bd_dom_sf"/>
</dbReference>
<accession>A0A8H5H5U3</accession>
<dbReference type="OrthoDB" id="191139at2759"/>
<dbReference type="PRINTS" id="PR00081">
    <property type="entry name" value="GDHRDH"/>
</dbReference>
<dbReference type="AlphaFoldDB" id="A0A8H5H5U3"/>
<dbReference type="Gene3D" id="3.40.50.720">
    <property type="entry name" value="NAD(P)-binding Rossmann-like Domain"/>
    <property type="match status" value="1"/>
</dbReference>
<evidence type="ECO:0000313" key="4">
    <source>
        <dbReference type="Proteomes" id="UP000518752"/>
    </source>
</evidence>
<dbReference type="Proteomes" id="UP000518752">
    <property type="component" value="Unassembled WGS sequence"/>
</dbReference>
<keyword evidence="4" id="KW-1185">Reference proteome</keyword>
<gene>
    <name evidence="3" type="ORF">D9757_008776</name>
</gene>
<keyword evidence="1" id="KW-0560">Oxidoreductase</keyword>